<feature type="region of interest" description="Disordered" evidence="1">
    <location>
        <begin position="23"/>
        <end position="44"/>
    </location>
</feature>
<dbReference type="Proteomes" id="UP000001811">
    <property type="component" value="Chromosome 14"/>
</dbReference>
<feature type="domain" description="DUF4587" evidence="2">
    <location>
        <begin position="151"/>
        <end position="209"/>
    </location>
</feature>
<dbReference type="Bgee" id="ENSOCUG00000004797">
    <property type="expression patterns" value="Expressed in testis and 15 other cell types or tissues"/>
</dbReference>
<dbReference type="OrthoDB" id="8962708at2759"/>
<reference evidence="3" key="2">
    <citation type="submission" date="2025-08" db="UniProtKB">
        <authorList>
            <consortium name="Ensembl"/>
        </authorList>
    </citation>
    <scope>IDENTIFICATION</scope>
    <source>
        <strain evidence="3">Thorbecke</strain>
    </source>
</reference>
<gene>
    <name evidence="3" type="primary">C14H21orf58</name>
</gene>
<dbReference type="InParanoid" id="G1SMJ9"/>
<evidence type="ECO:0000313" key="4">
    <source>
        <dbReference type="Proteomes" id="UP000001811"/>
    </source>
</evidence>
<feature type="compositionally biased region" description="Basic and acidic residues" evidence="1">
    <location>
        <begin position="34"/>
        <end position="44"/>
    </location>
</feature>
<evidence type="ECO:0000259" key="2">
    <source>
        <dbReference type="Pfam" id="PF15248"/>
    </source>
</evidence>
<proteinExistence type="predicted"/>
<evidence type="ECO:0000313" key="3">
    <source>
        <dbReference type="Ensembl" id="ENSOCUP00000004153.3"/>
    </source>
</evidence>
<dbReference type="InterPro" id="IPR027904">
    <property type="entry name" value="DUF4587"/>
</dbReference>
<protein>
    <recommendedName>
        <fullName evidence="2">DUF4587 domain-containing protein</fullName>
    </recommendedName>
</protein>
<dbReference type="PANTHER" id="PTHR28604:SF2">
    <property type="entry name" value="RIKEN CDNA 2610028H24 GENE"/>
    <property type="match status" value="1"/>
</dbReference>
<dbReference type="eggNOG" id="ENOG502QV5Q">
    <property type="taxonomic scope" value="Eukaryota"/>
</dbReference>
<dbReference type="InterPro" id="IPR038915">
    <property type="entry name" value="PRR29-like"/>
</dbReference>
<reference evidence="3 4" key="1">
    <citation type="journal article" date="2011" name="Nature">
        <title>A high-resolution map of human evolutionary constraint using 29 mammals.</title>
        <authorList>
            <person name="Lindblad-Toh K."/>
            <person name="Garber M."/>
            <person name="Zuk O."/>
            <person name="Lin M.F."/>
            <person name="Parker B.J."/>
            <person name="Washietl S."/>
            <person name="Kheradpour P."/>
            <person name="Ernst J."/>
            <person name="Jordan G."/>
            <person name="Mauceli E."/>
            <person name="Ward L.D."/>
            <person name="Lowe C.B."/>
            <person name="Holloway A.K."/>
            <person name="Clamp M."/>
            <person name="Gnerre S."/>
            <person name="Alfoldi J."/>
            <person name="Beal K."/>
            <person name="Chang J."/>
            <person name="Clawson H."/>
            <person name="Cuff J."/>
            <person name="Di Palma F."/>
            <person name="Fitzgerald S."/>
            <person name="Flicek P."/>
            <person name="Guttman M."/>
            <person name="Hubisz M.J."/>
            <person name="Jaffe D.B."/>
            <person name="Jungreis I."/>
            <person name="Kent W.J."/>
            <person name="Kostka D."/>
            <person name="Lara M."/>
            <person name="Martins A.L."/>
            <person name="Massingham T."/>
            <person name="Moltke I."/>
            <person name="Raney B.J."/>
            <person name="Rasmussen M.D."/>
            <person name="Robinson J."/>
            <person name="Stark A."/>
            <person name="Vilella A.J."/>
            <person name="Wen J."/>
            <person name="Xie X."/>
            <person name="Zody M.C."/>
            <person name="Baldwin J."/>
            <person name="Bloom T."/>
            <person name="Chin C.W."/>
            <person name="Heiman D."/>
            <person name="Nicol R."/>
            <person name="Nusbaum C."/>
            <person name="Young S."/>
            <person name="Wilkinson J."/>
            <person name="Worley K.C."/>
            <person name="Kovar C.L."/>
            <person name="Muzny D.M."/>
            <person name="Gibbs R.A."/>
            <person name="Cree A."/>
            <person name="Dihn H.H."/>
            <person name="Fowler G."/>
            <person name="Jhangiani S."/>
            <person name="Joshi V."/>
            <person name="Lee S."/>
            <person name="Lewis L.R."/>
            <person name="Nazareth L.V."/>
            <person name="Okwuonu G."/>
            <person name="Santibanez J."/>
            <person name="Warren W.C."/>
            <person name="Mardis E.R."/>
            <person name="Weinstock G.M."/>
            <person name="Wilson R.K."/>
            <person name="Delehaunty K."/>
            <person name="Dooling D."/>
            <person name="Fronik C."/>
            <person name="Fulton L."/>
            <person name="Fulton B."/>
            <person name="Graves T."/>
            <person name="Minx P."/>
            <person name="Sodergren E."/>
            <person name="Birney E."/>
            <person name="Margulies E.H."/>
            <person name="Herrero J."/>
            <person name="Green E.D."/>
            <person name="Haussler D."/>
            <person name="Siepel A."/>
            <person name="Goldman N."/>
            <person name="Pollard K.S."/>
            <person name="Pedersen J.S."/>
            <person name="Lander E.S."/>
            <person name="Kellis M."/>
        </authorList>
    </citation>
    <scope>NUCLEOTIDE SEQUENCE [LARGE SCALE GENOMIC DNA]</scope>
    <source>
        <strain evidence="3 4">Thorbecke inbred</strain>
    </source>
</reference>
<sequence>MADQSMADQMTRLTLKLLGQKLEQEREEMEGDCEDSHLVPGKDDGLDTALQSALRRRRDLLQRLWEQQLLDDLSRTHAWSSPKRATCGSAPPPEVPPAGVHPTPSLPPAAPEPPRVILHSAPQPPATIIQQLPQQPLITQIPPPQVFPTQRSGSIKEDMVEVMLMQSAQMHQVLLQGMLLRALPPAPQWANAAVRAERPKPPPVHHHHHHYSSTALLQGGPSPIAPVSYATWPPVITATTVPPTAGLPPTMHHTTGPAHP</sequence>
<dbReference type="Pfam" id="PF15248">
    <property type="entry name" value="DUF4587"/>
    <property type="match status" value="1"/>
</dbReference>
<feature type="compositionally biased region" description="Pro residues" evidence="1">
    <location>
        <begin position="104"/>
        <end position="114"/>
    </location>
</feature>
<feature type="region of interest" description="Disordered" evidence="1">
    <location>
        <begin position="198"/>
        <end position="217"/>
    </location>
</feature>
<evidence type="ECO:0000256" key="1">
    <source>
        <dbReference type="SAM" id="MobiDB-lite"/>
    </source>
</evidence>
<dbReference type="EMBL" id="AAGW02073006">
    <property type="status" value="NOT_ANNOTATED_CDS"/>
    <property type="molecule type" value="Genomic_DNA"/>
</dbReference>
<reference evidence="3" key="3">
    <citation type="submission" date="2025-09" db="UniProtKB">
        <authorList>
            <consortium name="Ensembl"/>
        </authorList>
    </citation>
    <scope>IDENTIFICATION</scope>
    <source>
        <strain evidence="3">Thorbecke</strain>
    </source>
</reference>
<organism evidence="3 4">
    <name type="scientific">Oryctolagus cuniculus</name>
    <name type="common">Rabbit</name>
    <dbReference type="NCBI Taxonomy" id="9986"/>
    <lineage>
        <taxon>Eukaryota</taxon>
        <taxon>Metazoa</taxon>
        <taxon>Chordata</taxon>
        <taxon>Craniata</taxon>
        <taxon>Vertebrata</taxon>
        <taxon>Euteleostomi</taxon>
        <taxon>Mammalia</taxon>
        <taxon>Eutheria</taxon>
        <taxon>Euarchontoglires</taxon>
        <taxon>Glires</taxon>
        <taxon>Lagomorpha</taxon>
        <taxon>Leporidae</taxon>
        <taxon>Oryctolagus</taxon>
    </lineage>
</organism>
<dbReference type="GeneTree" id="ENSGT00390000011514"/>
<keyword evidence="4" id="KW-1185">Reference proteome</keyword>
<dbReference type="Ensembl" id="ENSOCUT00000004799.3">
    <property type="protein sequence ID" value="ENSOCUP00000004153.3"/>
    <property type="gene ID" value="ENSOCUG00000004797.3"/>
</dbReference>
<feature type="region of interest" description="Disordered" evidence="1">
    <location>
        <begin position="75"/>
        <end position="115"/>
    </location>
</feature>
<dbReference type="PaxDb" id="9986-ENSOCUP00000004153"/>
<dbReference type="PANTHER" id="PTHR28604">
    <property type="match status" value="1"/>
</dbReference>
<accession>G1SMJ9</accession>
<dbReference type="HOGENOM" id="CLU_061581_0_0_1"/>
<name>G1SMJ9_RABIT</name>
<dbReference type="AlphaFoldDB" id="G1SMJ9"/>